<dbReference type="SUPFAM" id="SSF52540">
    <property type="entry name" value="P-loop containing nucleoside triphosphate hydrolases"/>
    <property type="match status" value="1"/>
</dbReference>
<dbReference type="Gene3D" id="3.40.50.300">
    <property type="entry name" value="P-loop containing nucleotide triphosphate hydrolases"/>
    <property type="match status" value="1"/>
</dbReference>
<evidence type="ECO:0000259" key="1">
    <source>
        <dbReference type="Pfam" id="PF25199"/>
    </source>
</evidence>
<dbReference type="InterPro" id="IPR057574">
    <property type="entry name" value="nSTAND_NTPase5_dom"/>
</dbReference>
<reference evidence="2 3" key="1">
    <citation type="submission" date="2016-10" db="EMBL/GenBank/DDBJ databases">
        <authorList>
            <person name="de Groot N.N."/>
        </authorList>
    </citation>
    <scope>NUCLEOTIDE SEQUENCE [LARGE SCALE GENOMIC DNA]</scope>
    <source>
        <strain evidence="2 3">DSM 25927</strain>
    </source>
</reference>
<dbReference type="AlphaFoldDB" id="A0A1H9GJ56"/>
<dbReference type="STRING" id="489703.SAMN04488038_10791"/>
<gene>
    <name evidence="2" type="ORF">SAMN04488038_10791</name>
</gene>
<dbReference type="EMBL" id="FOFS01000007">
    <property type="protein sequence ID" value="SEQ50063.1"/>
    <property type="molecule type" value="Genomic_DNA"/>
</dbReference>
<dbReference type="Proteomes" id="UP000199233">
    <property type="component" value="Unassembled WGS sequence"/>
</dbReference>
<protein>
    <recommendedName>
        <fullName evidence="1">Novel STAND NTPase 5 domain-containing protein</fullName>
    </recommendedName>
</protein>
<feature type="domain" description="Novel STAND NTPase 5" evidence="1">
    <location>
        <begin position="339"/>
        <end position="460"/>
    </location>
</feature>
<evidence type="ECO:0000313" key="2">
    <source>
        <dbReference type="EMBL" id="SEQ50063.1"/>
    </source>
</evidence>
<dbReference type="InterPro" id="IPR027417">
    <property type="entry name" value="P-loop_NTPase"/>
</dbReference>
<sequence>MSATEHLEGLRLALSEGRPLVLLLGQDAWRSGNRQDPVLEAAFKRLGRLSADADSANLSSLLKAESVPDDFYDWLADSYIHQPEQPWLETISLLPLNAVFTSAIDPALARALRVNGRDVESVLSNLDNPSAPRHRRNLHLTFLFGRAGERNPNEAPPRSTQELRRRTALHATPLLSRIVETTTSLGVLLIDGLSCGRDWLGTDVLSGILSAFGPGQVYWFGWPPESSDDSPALRDLASPKGPIVFVRERLSAAVRSLELAHKIDTSSARPFATEGSVTIHDRVLEIEPATRLKISTAAAIVEDAWVAPLSQLGPDAEYAEFRRFHGQVEDARRLVEGIRRGFAIERTFERELGERVRKALLDAGRKHEPILIHGQSGSGKSLALARLAYTIREENKCAVLLASRTTRMPAIEELDEFCQRAEEAGATATLIVCDANAPSSRYSELLRGFVSRGRRVVVVGSAYRIVDQNTVDGLSAPSHLLEVPAKLDIAEVRALAELVRTRTGTVLNAAGSVYLLPAIYRMLPDVRPRLAAGLAQEARVAEGDLRIRGATTSKGSARPAGALGQALVNAGLIDPKALLDQKLEEFLGSMSDAASKAIDLVMVPGKLDCPVPVNLLMRAVGGSESMVDIAALFSGIDLFRWSSNEEDDVFVHPRLRVEAEMISARRLGTSQAEAAVALRLLTSASPSEYGSCERRFVLDLVHRLGPDGPFGQRYASSYLDIARALTEIRTRRGVADPSLMLQEATLRRRVFRDAPAIPGLDPAAVLEEARQVVDLALDEFGVQTGQGLRRACANLKVERAAIYGFRAVQRLKSGANPDEVWQFYQAARTSFRAAVFAADSYYAIDVSVWVPSDLLRDGNWDPEKRAELVADIWDGLERVDPSQLDLEQQERFEERRVKVARTLDDNRLEQEALESLDRMGSAAGVFLRARAIGGPLLGLGKATSEDTSKAERMISFLRDHRAQIKDDARCLRYLLRGLWLLATNGFLFGGERCPLPERETDLQEILDVLDTLGGLEGALRDPRTQYLRAVIMWRLQRENAARDLWRSLSQETAFSDPRRVVRHHVWTEGGRPRMFHGRVTTDDGGRGRARVQVDELRQEVELLQRDFPGVNLRRGAGVTGGFYVAFNFIGPVAEPPGRARAGL</sequence>
<dbReference type="Pfam" id="PF25199">
    <property type="entry name" value="nSTAND_NTPase5"/>
    <property type="match status" value="1"/>
</dbReference>
<organism evidence="2 3">
    <name type="scientific">Solimonas aquatica</name>
    <dbReference type="NCBI Taxonomy" id="489703"/>
    <lineage>
        <taxon>Bacteria</taxon>
        <taxon>Pseudomonadati</taxon>
        <taxon>Pseudomonadota</taxon>
        <taxon>Gammaproteobacteria</taxon>
        <taxon>Nevskiales</taxon>
        <taxon>Nevskiaceae</taxon>
        <taxon>Solimonas</taxon>
    </lineage>
</organism>
<proteinExistence type="predicted"/>
<keyword evidence="3" id="KW-1185">Reference proteome</keyword>
<name>A0A1H9GJ56_9GAMM</name>
<accession>A0A1H9GJ56</accession>
<evidence type="ECO:0000313" key="3">
    <source>
        <dbReference type="Proteomes" id="UP000199233"/>
    </source>
</evidence>